<dbReference type="EMBL" id="DRQG01000058">
    <property type="protein sequence ID" value="HGY55248.1"/>
    <property type="molecule type" value="Genomic_DNA"/>
</dbReference>
<accession>A0A7V4WUV2</accession>
<evidence type="ECO:0000313" key="1">
    <source>
        <dbReference type="EMBL" id="HGY55248.1"/>
    </source>
</evidence>
<proteinExistence type="predicted"/>
<comment type="caution">
    <text evidence="1">The sequence shown here is derived from an EMBL/GenBank/DDBJ whole genome shotgun (WGS) entry which is preliminary data.</text>
</comment>
<dbReference type="Proteomes" id="UP000885779">
    <property type="component" value="Unassembled WGS sequence"/>
</dbReference>
<sequence>MLSQFFKNSILVVAGLFIFMACQQSNMGVDGVEDNSSVNEVSVQQAEAEAQNLASEEDFLTAGYEHGPIVIIDGVEYYLAPGAPDGPNGATDIPGHYWKQLSFNRLQGRHFNTGPFGKAKWWSSDAPDGSLLFIVSAVIDTWSMEKAKKYAKKGFVHYHEFVTVADGSKHPTKVLWLRHIAVRSFTLDGGPHPELAHEVEPGLDWDFIPNGMMPYDPSK</sequence>
<organism evidence="1">
    <name type="scientific">Caldithrix abyssi</name>
    <dbReference type="NCBI Taxonomy" id="187145"/>
    <lineage>
        <taxon>Bacteria</taxon>
        <taxon>Pseudomonadati</taxon>
        <taxon>Calditrichota</taxon>
        <taxon>Calditrichia</taxon>
        <taxon>Calditrichales</taxon>
        <taxon>Calditrichaceae</taxon>
        <taxon>Caldithrix</taxon>
    </lineage>
</organism>
<dbReference type="PROSITE" id="PS51257">
    <property type="entry name" value="PROKAR_LIPOPROTEIN"/>
    <property type="match status" value="1"/>
</dbReference>
<reference evidence="1" key="1">
    <citation type="journal article" date="2020" name="mSystems">
        <title>Genome- and Community-Level Interaction Insights into Carbon Utilization and Element Cycling Functions of Hydrothermarchaeota in Hydrothermal Sediment.</title>
        <authorList>
            <person name="Zhou Z."/>
            <person name="Liu Y."/>
            <person name="Xu W."/>
            <person name="Pan J."/>
            <person name="Luo Z.H."/>
            <person name="Li M."/>
        </authorList>
    </citation>
    <scope>NUCLEOTIDE SEQUENCE [LARGE SCALE GENOMIC DNA]</scope>
    <source>
        <strain evidence="1">HyVt-577</strain>
    </source>
</reference>
<gene>
    <name evidence="1" type="ORF">ENK44_06095</name>
</gene>
<name>A0A7V4WUV2_CALAY</name>
<dbReference type="AlphaFoldDB" id="A0A7V4WUV2"/>
<protein>
    <submittedName>
        <fullName evidence="1">Uncharacterized protein</fullName>
    </submittedName>
</protein>